<keyword evidence="5 12" id="KW-0812">Transmembrane</keyword>
<organism evidence="15">
    <name type="scientific">Thrips palmi</name>
    <name type="common">Melon thrips</name>
    <dbReference type="NCBI Taxonomy" id="161013"/>
    <lineage>
        <taxon>Eukaryota</taxon>
        <taxon>Metazoa</taxon>
        <taxon>Ecdysozoa</taxon>
        <taxon>Arthropoda</taxon>
        <taxon>Hexapoda</taxon>
        <taxon>Insecta</taxon>
        <taxon>Pterygota</taxon>
        <taxon>Neoptera</taxon>
        <taxon>Paraneoptera</taxon>
        <taxon>Thysanoptera</taxon>
        <taxon>Terebrantia</taxon>
        <taxon>Thripoidea</taxon>
        <taxon>Thripidae</taxon>
        <taxon>Thrips</taxon>
    </lineage>
</organism>
<keyword evidence="9 13" id="KW-0472">Membrane</keyword>
<keyword evidence="3 12" id="KW-0813">Transport</keyword>
<reference evidence="15" key="1">
    <citation type="submission" date="2025-08" db="UniProtKB">
        <authorList>
            <consortium name="RefSeq"/>
        </authorList>
    </citation>
    <scope>IDENTIFICATION</scope>
    <source>
        <tissue evidence="15">Total insect</tissue>
    </source>
</reference>
<evidence type="ECO:0000256" key="7">
    <source>
        <dbReference type="ARBA" id="ARBA00023053"/>
    </source>
</evidence>
<gene>
    <name evidence="15" type="primary">LOC117648509</name>
</gene>
<evidence type="ECO:0000256" key="5">
    <source>
        <dbReference type="ARBA" id="ARBA00022692"/>
    </source>
</evidence>
<dbReference type="AlphaFoldDB" id="A0A6P8ZCY1"/>
<keyword evidence="10 12" id="KW-0739">Sodium transport</keyword>
<keyword evidence="7" id="KW-0915">Sodium</keyword>
<feature type="transmembrane region" description="Helical" evidence="13">
    <location>
        <begin position="64"/>
        <end position="89"/>
    </location>
</feature>
<keyword evidence="8 12" id="KW-0406">Ion transport</keyword>
<evidence type="ECO:0000256" key="3">
    <source>
        <dbReference type="ARBA" id="ARBA00022448"/>
    </source>
</evidence>
<dbReference type="GO" id="GO:0015280">
    <property type="term" value="F:ligand-gated sodium channel activity"/>
    <property type="evidence" value="ECO:0007669"/>
    <property type="project" value="TreeGrafter"/>
</dbReference>
<keyword evidence="11 12" id="KW-0407">Ion channel</keyword>
<evidence type="ECO:0000256" key="12">
    <source>
        <dbReference type="RuleBase" id="RU000679"/>
    </source>
</evidence>
<evidence type="ECO:0000256" key="1">
    <source>
        <dbReference type="ARBA" id="ARBA00004141"/>
    </source>
</evidence>
<accession>A0A6P8ZCY1</accession>
<sequence length="443" mass="48961">MSLLHHEGYELESLSSSKTTVLRLIKEMSRFRLYAAKRVLREIGCHSSVHGMHYVVKGSLASRIIWSFAILVSASVMVTFTSILWMIYLSGKSEVALLSTRDPAYKRHFPAVYVCPEPSFKKHVMREALHKLLNSSTPLSKRQMDAADYLAQSLGDSWYHRWPYLKSSLEAVRRLLGENAVTLLDNLNLESIMLERGIGIRDVAFSYSNETSENATCNPRISGMAGDGTGVYVVFNQSGSALRSGASNVWVGTSSPFSQPALSSDTMLTIAPGEGAQVRVSAAGVTVSSGFTRIPEAVRQCYYEQNGSLKASYSAVKCLSSRYFDEAMRVCGCVPASLLHVKQLGSGAKPCNFTSMSCVYELSNDRALKRAAATTCIESCEMKSYTYGVKKRLLDMDQSQICAECFQLSVFHGDYARGIFHERRQTMGLFAILCTQSFRLVAV</sequence>
<evidence type="ECO:0000256" key="13">
    <source>
        <dbReference type="SAM" id="Phobius"/>
    </source>
</evidence>
<evidence type="ECO:0000256" key="11">
    <source>
        <dbReference type="ARBA" id="ARBA00023303"/>
    </source>
</evidence>
<evidence type="ECO:0000256" key="10">
    <source>
        <dbReference type="ARBA" id="ARBA00023201"/>
    </source>
</evidence>
<evidence type="ECO:0000256" key="6">
    <source>
        <dbReference type="ARBA" id="ARBA00022989"/>
    </source>
</evidence>
<keyword evidence="6 13" id="KW-1133">Transmembrane helix</keyword>
<keyword evidence="14" id="KW-1185">Reference proteome</keyword>
<dbReference type="Pfam" id="PF00858">
    <property type="entry name" value="ASC"/>
    <property type="match status" value="1"/>
</dbReference>
<proteinExistence type="inferred from homology"/>
<evidence type="ECO:0000313" key="15">
    <source>
        <dbReference type="RefSeq" id="XP_034246907.1"/>
    </source>
</evidence>
<comment type="subcellular location">
    <subcellularLocation>
        <location evidence="1">Membrane</location>
        <topology evidence="1">Multi-pass membrane protein</topology>
    </subcellularLocation>
</comment>
<name>A0A6P8ZCY1_THRPL</name>
<protein>
    <submittedName>
        <fullName evidence="15">Uncharacterized protein LOC117648509</fullName>
    </submittedName>
</protein>
<dbReference type="InterPro" id="IPR001873">
    <property type="entry name" value="ENaC"/>
</dbReference>
<evidence type="ECO:0000256" key="2">
    <source>
        <dbReference type="ARBA" id="ARBA00007193"/>
    </source>
</evidence>
<comment type="similarity">
    <text evidence="2 12">Belongs to the amiloride-sensitive sodium channel (TC 1.A.6) family.</text>
</comment>
<dbReference type="KEGG" id="tpal:117648509"/>
<evidence type="ECO:0000256" key="9">
    <source>
        <dbReference type="ARBA" id="ARBA00023136"/>
    </source>
</evidence>
<dbReference type="GeneID" id="117648509"/>
<dbReference type="InParanoid" id="A0A6P8ZCY1"/>
<dbReference type="Proteomes" id="UP000515158">
    <property type="component" value="Unplaced"/>
</dbReference>
<keyword evidence="4 12" id="KW-0894">Sodium channel</keyword>
<dbReference type="RefSeq" id="XP_034246907.1">
    <property type="nucleotide sequence ID" value="XM_034391016.1"/>
</dbReference>
<evidence type="ECO:0000256" key="4">
    <source>
        <dbReference type="ARBA" id="ARBA00022461"/>
    </source>
</evidence>
<evidence type="ECO:0000313" key="14">
    <source>
        <dbReference type="Proteomes" id="UP000515158"/>
    </source>
</evidence>
<dbReference type="GO" id="GO:0005886">
    <property type="term" value="C:plasma membrane"/>
    <property type="evidence" value="ECO:0007669"/>
    <property type="project" value="TreeGrafter"/>
</dbReference>
<dbReference type="PANTHER" id="PTHR11690">
    <property type="entry name" value="AMILORIDE-SENSITIVE SODIUM CHANNEL-RELATED"/>
    <property type="match status" value="1"/>
</dbReference>
<evidence type="ECO:0000256" key="8">
    <source>
        <dbReference type="ARBA" id="ARBA00023065"/>
    </source>
</evidence>